<comment type="similarity">
    <text evidence="1">Belongs to the cytochrome P450 family.</text>
</comment>
<dbReference type="InterPro" id="IPR001128">
    <property type="entry name" value="Cyt_P450"/>
</dbReference>
<keyword evidence="4" id="KW-0560">Oxidoreductase</keyword>
<keyword evidence="2" id="KW-0408">Iron</keyword>
<dbReference type="Gene3D" id="1.10.630.10">
    <property type="entry name" value="Cytochrome P450"/>
    <property type="match status" value="1"/>
</dbReference>
<evidence type="ECO:0000313" key="4">
    <source>
        <dbReference type="EMBL" id="TID13368.1"/>
    </source>
</evidence>
<feature type="binding site" description="axial binding residue" evidence="2">
    <location>
        <position position="488"/>
    </location>
    <ligand>
        <name>heme</name>
        <dbReference type="ChEBI" id="CHEBI:30413"/>
    </ligand>
    <ligandPart>
        <name>Fe</name>
        <dbReference type="ChEBI" id="CHEBI:18248"/>
    </ligandPart>
</feature>
<comment type="caution">
    <text evidence="4">The sequence shown here is derived from an EMBL/GenBank/DDBJ whole genome shotgun (WGS) entry which is preliminary data.</text>
</comment>
<dbReference type="CDD" id="cd11069">
    <property type="entry name" value="CYP_FUM15-like"/>
    <property type="match status" value="1"/>
</dbReference>
<dbReference type="PANTHER" id="PTHR24305">
    <property type="entry name" value="CYTOCHROME P450"/>
    <property type="match status" value="1"/>
</dbReference>
<dbReference type="FunFam" id="1.10.630.10:FF:000051">
    <property type="entry name" value="Cytochrome P450 monooxygenase (Fum15)"/>
    <property type="match status" value="1"/>
</dbReference>
<dbReference type="GO" id="GO:0020037">
    <property type="term" value="F:heme binding"/>
    <property type="evidence" value="ECO:0007669"/>
    <property type="project" value="InterPro"/>
</dbReference>
<dbReference type="InterPro" id="IPR050121">
    <property type="entry name" value="Cytochrome_P450_monoxygenase"/>
</dbReference>
<dbReference type="GO" id="GO:0004497">
    <property type="term" value="F:monooxygenase activity"/>
    <property type="evidence" value="ECO:0007669"/>
    <property type="project" value="UniProtKB-KW"/>
</dbReference>
<keyword evidence="3" id="KW-0472">Membrane</keyword>
<evidence type="ECO:0000256" key="1">
    <source>
        <dbReference type="ARBA" id="ARBA00010617"/>
    </source>
</evidence>
<reference evidence="4 5" key="1">
    <citation type="submission" date="2019-04" db="EMBL/GenBank/DDBJ databases">
        <title>High contiguity whole genome sequence and gene annotation resource for two Venturia nashicola isolates.</title>
        <authorList>
            <person name="Prokchorchik M."/>
            <person name="Won K."/>
            <person name="Lee Y."/>
            <person name="Choi E.D."/>
            <person name="Segonzac C."/>
            <person name="Sohn K.H."/>
        </authorList>
    </citation>
    <scope>NUCLEOTIDE SEQUENCE [LARGE SCALE GENOMIC DNA]</scope>
    <source>
        <strain evidence="4 5">PRI2</strain>
    </source>
</reference>
<dbReference type="EMBL" id="SNSC02000026">
    <property type="protein sequence ID" value="TID13368.1"/>
    <property type="molecule type" value="Genomic_DNA"/>
</dbReference>
<keyword evidence="2" id="KW-0349">Heme</keyword>
<evidence type="ECO:0000256" key="2">
    <source>
        <dbReference type="PIRSR" id="PIRSR602401-1"/>
    </source>
</evidence>
<dbReference type="SUPFAM" id="SSF48264">
    <property type="entry name" value="Cytochrome P450"/>
    <property type="match status" value="1"/>
</dbReference>
<organism evidence="4 5">
    <name type="scientific">Venturia nashicola</name>
    <dbReference type="NCBI Taxonomy" id="86259"/>
    <lineage>
        <taxon>Eukaryota</taxon>
        <taxon>Fungi</taxon>
        <taxon>Dikarya</taxon>
        <taxon>Ascomycota</taxon>
        <taxon>Pezizomycotina</taxon>
        <taxon>Dothideomycetes</taxon>
        <taxon>Pleosporomycetidae</taxon>
        <taxon>Venturiales</taxon>
        <taxon>Venturiaceae</taxon>
        <taxon>Venturia</taxon>
    </lineage>
</organism>
<keyword evidence="3" id="KW-0812">Transmembrane</keyword>
<dbReference type="InterPro" id="IPR036396">
    <property type="entry name" value="Cyt_P450_sf"/>
</dbReference>
<accession>A0A4Z1NKW2</accession>
<dbReference type="Pfam" id="PF00067">
    <property type="entry name" value="p450"/>
    <property type="match status" value="1"/>
</dbReference>
<dbReference type="GO" id="GO:0005506">
    <property type="term" value="F:iron ion binding"/>
    <property type="evidence" value="ECO:0007669"/>
    <property type="project" value="InterPro"/>
</dbReference>
<keyword evidence="3" id="KW-1133">Transmembrane helix</keyword>
<dbReference type="Proteomes" id="UP000298493">
    <property type="component" value="Unassembled WGS sequence"/>
</dbReference>
<dbReference type="PRINTS" id="PR00385">
    <property type="entry name" value="P450"/>
</dbReference>
<dbReference type="AlphaFoldDB" id="A0A4Z1NKW2"/>
<dbReference type="STRING" id="86259.A0A4Z1NKW2"/>
<keyword evidence="2" id="KW-0479">Metal-binding</keyword>
<sequence length="544" mass="60649">MTSIIPTLLFSAAAEAFILTLAVPHYLPANPLLWTLLRTTLLNIGIYAIYKVFIYPFLLTPLRHLPSPSGGLPLLGHGLALFTKPPAIDFLKWVTEVPNDGLIYFRAFFYQDRLLVTSPEALAEVLVKKSYDFEKPAPLRKFLRQVLGDGLIIVEGEEHKFQRKHIMPVFQFRHIKNLYPMMFAKAVQLTQGVELEIKESSEGGGKATKVVEINHWANKATMDIIGVAALGRDFNALKNSDDELIQNYEEILEPTAEKVTFFATQIVGPASLVRKLPWGVVKRFEITTSNLKRICQELVRDKKASFKATGKRDLDILSVLIESNDFSDEQLADQMLTFLAAGHETTSSAFTWTTWLLATHPEIQTRLREELHSALPKNPGPETDLATILESLPMLSAVCNETLRLFPTVPITARECVNATTILDQYIPKDTQLILSPWAINRSPTLWGPTAGDFVPERWINLDGKPNKNGGARSNYAQLTFLHGPRSCIGQGFAMAELRCLVAAFVSVFEMEPKTPGMVAIPAGVITTKPRDGMELRLTPVGSW</sequence>
<name>A0A4Z1NKW2_9PEZI</name>
<keyword evidence="4" id="KW-0503">Monooxygenase</keyword>
<dbReference type="InterPro" id="IPR002401">
    <property type="entry name" value="Cyt_P450_E_grp-I"/>
</dbReference>
<proteinExistence type="inferred from homology"/>
<gene>
    <name evidence="4" type="ORF">E6O75_ATG11284</name>
</gene>
<keyword evidence="5" id="KW-1185">Reference proteome</keyword>
<evidence type="ECO:0000313" key="5">
    <source>
        <dbReference type="Proteomes" id="UP000298493"/>
    </source>
</evidence>
<feature type="transmembrane region" description="Helical" evidence="3">
    <location>
        <begin position="40"/>
        <end position="59"/>
    </location>
</feature>
<protein>
    <submittedName>
        <fullName evidence="4">Cytochrome P450 monooxygenase FUM15-like</fullName>
    </submittedName>
</protein>
<evidence type="ECO:0000256" key="3">
    <source>
        <dbReference type="SAM" id="Phobius"/>
    </source>
</evidence>
<dbReference type="PANTHER" id="PTHR24305:SF166">
    <property type="entry name" value="CYTOCHROME P450 12A4, MITOCHONDRIAL-RELATED"/>
    <property type="match status" value="1"/>
</dbReference>
<comment type="cofactor">
    <cofactor evidence="2">
        <name>heme</name>
        <dbReference type="ChEBI" id="CHEBI:30413"/>
    </cofactor>
</comment>
<dbReference type="GO" id="GO:0016705">
    <property type="term" value="F:oxidoreductase activity, acting on paired donors, with incorporation or reduction of molecular oxygen"/>
    <property type="evidence" value="ECO:0007669"/>
    <property type="project" value="InterPro"/>
</dbReference>
<dbReference type="PRINTS" id="PR00463">
    <property type="entry name" value="EP450I"/>
</dbReference>